<evidence type="ECO:0000313" key="1">
    <source>
        <dbReference type="EMBL" id="KAG9253625.1"/>
    </source>
</evidence>
<keyword evidence="2" id="KW-1185">Reference proteome</keyword>
<proteinExistence type="predicted"/>
<protein>
    <submittedName>
        <fullName evidence="1">Uncharacterized protein</fullName>
    </submittedName>
</protein>
<gene>
    <name evidence="1" type="ORF">F5Z01DRAFT_150827</name>
</gene>
<dbReference type="RefSeq" id="XP_046117549.1">
    <property type="nucleotide sequence ID" value="XM_046257724.1"/>
</dbReference>
<name>A0A9P7ZL69_9HYPO</name>
<dbReference type="EMBL" id="MU251257">
    <property type="protein sequence ID" value="KAG9253625.1"/>
    <property type="molecule type" value="Genomic_DNA"/>
</dbReference>
<accession>A0A9P7ZL69</accession>
<sequence>MHSSEPQPPFIGLASEIHPRNSKSEAQWDLGMHGWQGCGWHLLSSISHKRLPFTGDFLTRQLVHRPEKWADCESPSVPSLGSAFSTRRPAPPVLPFPTRHCATVPAAAVWPGATRSRLNRTKAWTCPSSTIIQSVSSLACSASPPPAAQRDSHRSALERSREPFTVSIWQSLVPPNHNSIPPPCPRIRWLPFRPGRLDSSSSPYCPSVPLSLNQS</sequence>
<comment type="caution">
    <text evidence="1">The sequence shown here is derived from an EMBL/GenBank/DDBJ whole genome shotgun (WGS) entry which is preliminary data.</text>
</comment>
<dbReference type="AlphaFoldDB" id="A0A9P7ZL69"/>
<dbReference type="GeneID" id="70288627"/>
<reference evidence="1" key="1">
    <citation type="journal article" date="2021" name="IMA Fungus">
        <title>Genomic characterization of three marine fungi, including Emericellopsis atlantica sp. nov. with signatures of a generalist lifestyle and marine biomass degradation.</title>
        <authorList>
            <person name="Hagestad O.C."/>
            <person name="Hou L."/>
            <person name="Andersen J.H."/>
            <person name="Hansen E.H."/>
            <person name="Altermark B."/>
            <person name="Li C."/>
            <person name="Kuhnert E."/>
            <person name="Cox R.J."/>
            <person name="Crous P.W."/>
            <person name="Spatafora J.W."/>
            <person name="Lail K."/>
            <person name="Amirebrahimi M."/>
            <person name="Lipzen A."/>
            <person name="Pangilinan J."/>
            <person name="Andreopoulos W."/>
            <person name="Hayes R.D."/>
            <person name="Ng V."/>
            <person name="Grigoriev I.V."/>
            <person name="Jackson S.A."/>
            <person name="Sutton T.D.S."/>
            <person name="Dobson A.D.W."/>
            <person name="Rama T."/>
        </authorList>
    </citation>
    <scope>NUCLEOTIDE SEQUENCE</scope>
    <source>
        <strain evidence="1">TS7</strain>
    </source>
</reference>
<organism evidence="1 2">
    <name type="scientific">Emericellopsis atlantica</name>
    <dbReference type="NCBI Taxonomy" id="2614577"/>
    <lineage>
        <taxon>Eukaryota</taxon>
        <taxon>Fungi</taxon>
        <taxon>Dikarya</taxon>
        <taxon>Ascomycota</taxon>
        <taxon>Pezizomycotina</taxon>
        <taxon>Sordariomycetes</taxon>
        <taxon>Hypocreomycetidae</taxon>
        <taxon>Hypocreales</taxon>
        <taxon>Bionectriaceae</taxon>
        <taxon>Emericellopsis</taxon>
    </lineage>
</organism>
<dbReference type="Proteomes" id="UP000887229">
    <property type="component" value="Unassembled WGS sequence"/>
</dbReference>
<evidence type="ECO:0000313" key="2">
    <source>
        <dbReference type="Proteomes" id="UP000887229"/>
    </source>
</evidence>